<dbReference type="Pfam" id="PF00781">
    <property type="entry name" value="DAGK_cat"/>
    <property type="match status" value="1"/>
</dbReference>
<dbReference type="Pfam" id="PF19279">
    <property type="entry name" value="YegS_C"/>
    <property type="match status" value="1"/>
</dbReference>
<organism evidence="13 14">
    <name type="scientific">Sinobacterium norvegicum</name>
    <dbReference type="NCBI Taxonomy" id="1641715"/>
    <lineage>
        <taxon>Bacteria</taxon>
        <taxon>Pseudomonadati</taxon>
        <taxon>Pseudomonadota</taxon>
        <taxon>Gammaproteobacteria</taxon>
        <taxon>Cellvibrionales</taxon>
        <taxon>Spongiibacteraceae</taxon>
        <taxon>Sinobacterium</taxon>
    </lineage>
</organism>
<dbReference type="EMBL" id="CAKLPX010000001">
    <property type="protein sequence ID" value="CAH0990857.1"/>
    <property type="molecule type" value="Genomic_DNA"/>
</dbReference>
<evidence type="ECO:0000313" key="14">
    <source>
        <dbReference type="Proteomes" id="UP000838100"/>
    </source>
</evidence>
<feature type="binding site" evidence="11">
    <location>
        <begin position="62"/>
        <end position="68"/>
    </location>
    <ligand>
        <name>ATP</name>
        <dbReference type="ChEBI" id="CHEBI:30616"/>
    </ligand>
</feature>
<reference evidence="13" key="1">
    <citation type="submission" date="2021-12" db="EMBL/GenBank/DDBJ databases">
        <authorList>
            <person name="Rodrigo-Torres L."/>
            <person name="Arahal R. D."/>
            <person name="Lucena T."/>
        </authorList>
    </citation>
    <scope>NUCLEOTIDE SEQUENCE</scope>
    <source>
        <strain evidence="13">CECT 8267</strain>
    </source>
</reference>
<protein>
    <recommendedName>
        <fullName evidence="11">Probable lipid kinase YegS-like</fullName>
        <ecNumber evidence="11">2.7.1.-</ecNumber>
    </recommendedName>
</protein>
<keyword evidence="10 11" id="KW-1208">Phospholipid metabolism</keyword>
<keyword evidence="2 11" id="KW-0808">Transferase</keyword>
<keyword evidence="8 11" id="KW-0443">Lipid metabolism</keyword>
<evidence type="ECO:0000256" key="5">
    <source>
        <dbReference type="ARBA" id="ARBA00022777"/>
    </source>
</evidence>
<evidence type="ECO:0000256" key="3">
    <source>
        <dbReference type="ARBA" id="ARBA00022723"/>
    </source>
</evidence>
<keyword evidence="11" id="KW-0963">Cytoplasm</keyword>
<evidence type="ECO:0000256" key="11">
    <source>
        <dbReference type="HAMAP-Rule" id="MF_01377"/>
    </source>
</evidence>
<keyword evidence="1 11" id="KW-0444">Lipid biosynthesis</keyword>
<dbReference type="InterPro" id="IPR017438">
    <property type="entry name" value="ATP-NAD_kinase_N"/>
</dbReference>
<dbReference type="NCBIfam" id="TIGR00147">
    <property type="entry name" value="YegS/Rv2252/BmrU family lipid kinase"/>
    <property type="match status" value="1"/>
</dbReference>
<keyword evidence="6 11" id="KW-0067">ATP-binding</keyword>
<dbReference type="PROSITE" id="PS50146">
    <property type="entry name" value="DAGK"/>
    <property type="match status" value="1"/>
</dbReference>
<dbReference type="EC" id="2.7.1.-" evidence="11"/>
<dbReference type="Gene3D" id="2.60.200.40">
    <property type="match status" value="1"/>
</dbReference>
<dbReference type="InterPro" id="IPR005218">
    <property type="entry name" value="Diacylglycerol/lipid_kinase"/>
</dbReference>
<evidence type="ECO:0000256" key="6">
    <source>
        <dbReference type="ARBA" id="ARBA00022840"/>
    </source>
</evidence>
<feature type="binding site" evidence="11">
    <location>
        <position position="91"/>
    </location>
    <ligand>
        <name>ATP</name>
        <dbReference type="ChEBI" id="CHEBI:30616"/>
    </ligand>
</feature>
<sequence length="298" mass="31777">MHHIRIILNGKKAAQETVRTAIFNARSHSPVEVRATWEAGDVARLVAEACTEGCQRLVVGGGDGTVKEIVEALMQHPAEQRPELAILPLGTANDFATACQIPAAAEAALTLAQTGSATAVDCVKANDEYFINIASGGFGAHITTTTPVELKNFLGGGAYTLNGLVQSLNFKPYQGRLTLPDQSIDGEVIIGAVCNGRQAGGGQQLAPQALIDDGLLDIIALVGFPPEATLQVLQELRDPSLNGQYIKRFKTPWAEWASDNRIPTNLDGEPIAAHRIRFDIVPRSIRLVLPAHSPVKQG</sequence>
<dbReference type="InterPro" id="IPR016064">
    <property type="entry name" value="NAD/diacylglycerol_kinase_sf"/>
</dbReference>
<evidence type="ECO:0000256" key="9">
    <source>
        <dbReference type="ARBA" id="ARBA00023209"/>
    </source>
</evidence>
<dbReference type="InterPro" id="IPR050187">
    <property type="entry name" value="Lipid_Phosphate_FormReg"/>
</dbReference>
<name>A0ABM9ACC9_9GAMM</name>
<dbReference type="InterPro" id="IPR022433">
    <property type="entry name" value="Lip_kinase_YegS"/>
</dbReference>
<keyword evidence="9 11" id="KW-0594">Phospholipid biosynthesis</keyword>
<evidence type="ECO:0000256" key="1">
    <source>
        <dbReference type="ARBA" id="ARBA00022516"/>
    </source>
</evidence>
<feature type="binding site" evidence="11">
    <location>
        <position position="213"/>
    </location>
    <ligand>
        <name>Mg(2+)</name>
        <dbReference type="ChEBI" id="CHEBI:18420"/>
    </ligand>
</feature>
<feature type="domain" description="DAGKc" evidence="12">
    <location>
        <begin position="1"/>
        <end position="129"/>
    </location>
</feature>
<evidence type="ECO:0000313" key="13">
    <source>
        <dbReference type="EMBL" id="CAH0990857.1"/>
    </source>
</evidence>
<comment type="similarity">
    <text evidence="11">Belongs to the diacylglycerol/lipid kinase family. YegS lipid kinase subfamily.</text>
</comment>
<evidence type="ECO:0000259" key="12">
    <source>
        <dbReference type="PROSITE" id="PS50146"/>
    </source>
</evidence>
<dbReference type="Gene3D" id="3.40.50.10330">
    <property type="entry name" value="Probable inorganic polyphosphate/atp-NAD kinase, domain 1"/>
    <property type="match status" value="1"/>
</dbReference>
<dbReference type="PANTHER" id="PTHR12358">
    <property type="entry name" value="SPHINGOSINE KINASE"/>
    <property type="match status" value="1"/>
</dbReference>
<proteinExistence type="inferred from homology"/>
<dbReference type="Proteomes" id="UP000838100">
    <property type="component" value="Unassembled WGS sequence"/>
</dbReference>
<keyword evidence="5 11" id="KW-0418">Kinase</keyword>
<feature type="active site" description="Proton acceptor" evidence="11">
    <location>
        <position position="269"/>
    </location>
</feature>
<evidence type="ECO:0000256" key="4">
    <source>
        <dbReference type="ARBA" id="ARBA00022741"/>
    </source>
</evidence>
<feature type="binding site" evidence="11">
    <location>
        <position position="36"/>
    </location>
    <ligand>
        <name>ATP</name>
        <dbReference type="ChEBI" id="CHEBI:30616"/>
    </ligand>
</feature>
<comment type="function">
    <text evidence="11">Probably phosphorylates lipids; the in vivo substrate is unknown.</text>
</comment>
<evidence type="ECO:0000256" key="8">
    <source>
        <dbReference type="ARBA" id="ARBA00023098"/>
    </source>
</evidence>
<feature type="binding site" evidence="11">
    <location>
        <position position="215"/>
    </location>
    <ligand>
        <name>Mg(2+)</name>
        <dbReference type="ChEBI" id="CHEBI:18420"/>
    </ligand>
</feature>
<comment type="subcellular location">
    <subcellularLocation>
        <location evidence="11">Cytoplasm</location>
    </subcellularLocation>
</comment>
<dbReference type="GO" id="GO:0016301">
    <property type="term" value="F:kinase activity"/>
    <property type="evidence" value="ECO:0007669"/>
    <property type="project" value="UniProtKB-KW"/>
</dbReference>
<dbReference type="InterPro" id="IPR045540">
    <property type="entry name" value="YegS/DAGK_C"/>
</dbReference>
<accession>A0ABM9ACC9</accession>
<gene>
    <name evidence="13" type="primary">yegS</name>
    <name evidence="13" type="ORF">SIN8267_00957</name>
</gene>
<evidence type="ECO:0000256" key="10">
    <source>
        <dbReference type="ARBA" id="ARBA00023264"/>
    </source>
</evidence>
<keyword evidence="14" id="KW-1185">Reference proteome</keyword>
<dbReference type="SUPFAM" id="SSF111331">
    <property type="entry name" value="NAD kinase/diacylglycerol kinase-like"/>
    <property type="match status" value="1"/>
</dbReference>
<dbReference type="PANTHER" id="PTHR12358:SF106">
    <property type="entry name" value="LIPID KINASE YEGS"/>
    <property type="match status" value="1"/>
</dbReference>
<dbReference type="HAMAP" id="MF_01377">
    <property type="entry name" value="YegS"/>
    <property type="match status" value="1"/>
</dbReference>
<comment type="cofactor">
    <cofactor evidence="11">
        <name>Mg(2+)</name>
        <dbReference type="ChEBI" id="CHEBI:18420"/>
    </cofactor>
    <cofactor evidence="11">
        <name>Ca(2+)</name>
        <dbReference type="ChEBI" id="CHEBI:29108"/>
    </cofactor>
    <text evidence="11">Binds 1 Mg(2+) ion per subunit. Ca(2+) may be able to substitute.</text>
</comment>
<evidence type="ECO:0000256" key="7">
    <source>
        <dbReference type="ARBA" id="ARBA00022842"/>
    </source>
</evidence>
<comment type="caution">
    <text evidence="13">The sequence shown here is derived from an EMBL/GenBank/DDBJ whole genome shotgun (WGS) entry which is preliminary data.</text>
</comment>
<keyword evidence="3 11" id="KW-0479">Metal-binding</keyword>
<dbReference type="InterPro" id="IPR001206">
    <property type="entry name" value="Diacylglycerol_kinase_cat_dom"/>
</dbReference>
<dbReference type="RefSeq" id="WP_237443525.1">
    <property type="nucleotide sequence ID" value="NZ_CAKLPX010000001.1"/>
</dbReference>
<keyword evidence="4 11" id="KW-0547">Nucleotide-binding</keyword>
<dbReference type="SMART" id="SM00046">
    <property type="entry name" value="DAGKc"/>
    <property type="match status" value="1"/>
</dbReference>
<evidence type="ECO:0000256" key="2">
    <source>
        <dbReference type="ARBA" id="ARBA00022679"/>
    </source>
</evidence>
<feature type="binding site" evidence="11">
    <location>
        <position position="210"/>
    </location>
    <ligand>
        <name>Mg(2+)</name>
        <dbReference type="ChEBI" id="CHEBI:18420"/>
    </ligand>
</feature>
<dbReference type="NCBIfam" id="NF009602">
    <property type="entry name" value="PRK13054.1"/>
    <property type="match status" value="1"/>
</dbReference>
<keyword evidence="7 11" id="KW-0460">Magnesium</keyword>